<dbReference type="AlphaFoldDB" id="T2KJQ3"/>
<evidence type="ECO:0000256" key="5">
    <source>
        <dbReference type="ARBA" id="ARBA00022516"/>
    </source>
</evidence>
<evidence type="ECO:0000256" key="3">
    <source>
        <dbReference type="ARBA" id="ARBA00012071"/>
    </source>
</evidence>
<dbReference type="GO" id="GO:0005886">
    <property type="term" value="C:plasma membrane"/>
    <property type="evidence" value="ECO:0007669"/>
    <property type="project" value="TreeGrafter"/>
</dbReference>
<keyword evidence="6 13" id="KW-0441">Lipid A biosynthesis</keyword>
<dbReference type="EMBL" id="HG315671">
    <property type="protein sequence ID" value="CDF78224.1"/>
    <property type="molecule type" value="Genomic_DNA"/>
</dbReference>
<dbReference type="HAMAP" id="MF_00409">
    <property type="entry name" value="LpxK"/>
    <property type="match status" value="1"/>
</dbReference>
<dbReference type="Proteomes" id="UP000016160">
    <property type="component" value="Chromosome"/>
</dbReference>
<comment type="similarity">
    <text evidence="13">Belongs to the LpxK family.</text>
</comment>
<feature type="binding site" evidence="13">
    <location>
        <begin position="47"/>
        <end position="54"/>
    </location>
    <ligand>
        <name>ATP</name>
        <dbReference type="ChEBI" id="CHEBI:30616"/>
    </ligand>
</feature>
<dbReference type="InterPro" id="IPR027417">
    <property type="entry name" value="P-loop_NTPase"/>
</dbReference>
<evidence type="ECO:0000313" key="14">
    <source>
        <dbReference type="EMBL" id="CDF78224.1"/>
    </source>
</evidence>
<dbReference type="eggNOG" id="COG1663">
    <property type="taxonomic scope" value="Bacteria"/>
</dbReference>
<evidence type="ECO:0000256" key="7">
    <source>
        <dbReference type="ARBA" id="ARBA00022679"/>
    </source>
</evidence>
<gene>
    <name evidence="13" type="primary">lpxK</name>
    <name evidence="14" type="ORF">BN863_5120</name>
</gene>
<keyword evidence="15" id="KW-1185">Reference proteome</keyword>
<dbReference type="HOGENOM" id="CLU_038816_6_0_10"/>
<dbReference type="GO" id="GO:0009244">
    <property type="term" value="P:lipopolysaccharide core region biosynthetic process"/>
    <property type="evidence" value="ECO:0007669"/>
    <property type="project" value="TreeGrafter"/>
</dbReference>
<keyword evidence="9 13" id="KW-0418">Kinase</keyword>
<dbReference type="SUPFAM" id="SSF52540">
    <property type="entry name" value="P-loop containing nucleoside triphosphate hydrolases"/>
    <property type="match status" value="1"/>
</dbReference>
<keyword evidence="10 13" id="KW-0067">ATP-binding</keyword>
<reference evidence="14 15" key="1">
    <citation type="journal article" date="2013" name="Appl. Environ. Microbiol.">
        <title>The genome of the alga-associated marine flavobacterium Formosa agariphila KMM 3901T reveals a broad potential for degradation of algal polysaccharides.</title>
        <authorList>
            <person name="Mann A.J."/>
            <person name="Hahnke R.L."/>
            <person name="Huang S."/>
            <person name="Werner J."/>
            <person name="Xing P."/>
            <person name="Barbeyron T."/>
            <person name="Huettel B."/>
            <person name="Stueber K."/>
            <person name="Reinhardt R."/>
            <person name="Harder J."/>
            <person name="Gloeckner F.O."/>
            <person name="Amann R.I."/>
            <person name="Teeling H."/>
        </authorList>
    </citation>
    <scope>NUCLEOTIDE SEQUENCE [LARGE SCALE GENOMIC DNA]</scope>
    <source>
        <strain evidence="15">DSM 15362 / KCTC 12365 / LMG 23005 / KMM 3901</strain>
    </source>
</reference>
<dbReference type="GO" id="GO:0009245">
    <property type="term" value="P:lipid A biosynthetic process"/>
    <property type="evidence" value="ECO:0007669"/>
    <property type="project" value="UniProtKB-UniRule"/>
</dbReference>
<keyword evidence="8 13" id="KW-0547">Nucleotide-binding</keyword>
<evidence type="ECO:0000256" key="2">
    <source>
        <dbReference type="ARBA" id="ARBA00004870"/>
    </source>
</evidence>
<evidence type="ECO:0000256" key="9">
    <source>
        <dbReference type="ARBA" id="ARBA00022777"/>
    </source>
</evidence>
<evidence type="ECO:0000256" key="13">
    <source>
        <dbReference type="HAMAP-Rule" id="MF_00409"/>
    </source>
</evidence>
<name>T2KJQ3_FORAG</name>
<comment type="catalytic activity">
    <reaction evidence="13">
        <text>a lipid A disaccharide + ATP = a lipid IVA + ADP + H(+)</text>
        <dbReference type="Rhea" id="RHEA:67840"/>
        <dbReference type="ChEBI" id="CHEBI:15378"/>
        <dbReference type="ChEBI" id="CHEBI:30616"/>
        <dbReference type="ChEBI" id="CHEBI:176343"/>
        <dbReference type="ChEBI" id="CHEBI:176425"/>
        <dbReference type="ChEBI" id="CHEBI:456216"/>
        <dbReference type="EC" id="2.7.1.130"/>
    </reaction>
</comment>
<proteinExistence type="inferred from homology"/>
<evidence type="ECO:0000256" key="11">
    <source>
        <dbReference type="ARBA" id="ARBA00023098"/>
    </source>
</evidence>
<dbReference type="InterPro" id="IPR003758">
    <property type="entry name" value="LpxK"/>
</dbReference>
<evidence type="ECO:0000313" key="15">
    <source>
        <dbReference type="Proteomes" id="UP000016160"/>
    </source>
</evidence>
<dbReference type="OrthoDB" id="9766423at2"/>
<dbReference type="PATRIC" id="fig|1347342.6.peg.516"/>
<comment type="function">
    <text evidence="1 13">Transfers the gamma-phosphate of ATP to the 4'-position of a tetraacyldisaccharide 1-phosphate intermediate (termed DS-1-P) to form tetraacyldisaccharide 1,4'-bis-phosphate (lipid IVA).</text>
</comment>
<evidence type="ECO:0000256" key="12">
    <source>
        <dbReference type="ARBA" id="ARBA00029757"/>
    </source>
</evidence>
<keyword evidence="11 13" id="KW-0443">Lipid metabolism</keyword>
<dbReference type="Pfam" id="PF02606">
    <property type="entry name" value="LpxK"/>
    <property type="match status" value="1"/>
</dbReference>
<accession>T2KJQ3</accession>
<dbReference type="NCBIfam" id="TIGR00682">
    <property type="entry name" value="lpxK"/>
    <property type="match status" value="1"/>
</dbReference>
<keyword evidence="7 13" id="KW-0808">Transferase</keyword>
<evidence type="ECO:0000256" key="1">
    <source>
        <dbReference type="ARBA" id="ARBA00002274"/>
    </source>
</evidence>
<dbReference type="EC" id="2.7.1.130" evidence="3 13"/>
<dbReference type="RefSeq" id="WP_038527150.1">
    <property type="nucleotide sequence ID" value="NZ_HG315671.1"/>
</dbReference>
<protein>
    <recommendedName>
        <fullName evidence="4 13">Tetraacyldisaccharide 4'-kinase</fullName>
        <ecNumber evidence="3 13">2.7.1.130</ecNumber>
    </recommendedName>
    <alternativeName>
        <fullName evidence="12 13">Lipid A 4'-kinase</fullName>
    </alternativeName>
</protein>
<organism evidence="14 15">
    <name type="scientific">Formosa agariphila (strain DSM 15362 / KCTC 12365 / LMG 23005 / KMM 3901 / M-2Alg 35-1)</name>
    <dbReference type="NCBI Taxonomy" id="1347342"/>
    <lineage>
        <taxon>Bacteria</taxon>
        <taxon>Pseudomonadati</taxon>
        <taxon>Bacteroidota</taxon>
        <taxon>Flavobacteriia</taxon>
        <taxon>Flavobacteriales</taxon>
        <taxon>Flavobacteriaceae</taxon>
        <taxon>Formosa</taxon>
    </lineage>
</organism>
<dbReference type="UniPathway" id="UPA00359">
    <property type="reaction ID" value="UER00482"/>
</dbReference>
<evidence type="ECO:0000256" key="8">
    <source>
        <dbReference type="ARBA" id="ARBA00022741"/>
    </source>
</evidence>
<comment type="pathway">
    <text evidence="2 13">Glycolipid biosynthesis; lipid IV(A) biosynthesis; lipid IV(A) from (3R)-3-hydroxytetradecanoyl-[acyl-carrier-protein] and UDP-N-acetyl-alpha-D-glucosamine: step 6/6.</text>
</comment>
<sequence>MKLLRYIFFPIVPIYYGVTWLRNKLFDLGVLESTSYDFPVICVGNLSVGGTGKTPMIEYLIRTLKNDYKLATLSRGYKRKSEGFQVGKSGVTADVLGDEPFQFYSKYASEITVAVDADRGAGILKLRELEPKPNVILLDDAFQHRKVKAGFNIMLTTYFNLFTDDYVLPTGDLREPKSGAKRADIIVVTKCPTSLKTEAKTYIVTRISPEPNQKVFFSTIKYAEFVVSKSDKKPLVQLPKFTLITGIANPKPLVDYLLNMGLDFEHLNFKDHHDFTTDELETFKVKSLIITTEKDFMRLNQFAFLEDTLYYLGIEIELDNPLDFNASIQNFITSY</sequence>
<dbReference type="PANTHER" id="PTHR42724:SF1">
    <property type="entry name" value="TETRAACYLDISACCHARIDE 4'-KINASE, MITOCHONDRIAL-RELATED"/>
    <property type="match status" value="1"/>
</dbReference>
<evidence type="ECO:0000256" key="10">
    <source>
        <dbReference type="ARBA" id="ARBA00022840"/>
    </source>
</evidence>
<dbReference type="GO" id="GO:0009029">
    <property type="term" value="F:lipid-A 4'-kinase activity"/>
    <property type="evidence" value="ECO:0007669"/>
    <property type="project" value="UniProtKB-UniRule"/>
</dbReference>
<dbReference type="PANTHER" id="PTHR42724">
    <property type="entry name" value="TETRAACYLDISACCHARIDE 4'-KINASE"/>
    <property type="match status" value="1"/>
</dbReference>
<evidence type="ECO:0000256" key="6">
    <source>
        <dbReference type="ARBA" id="ARBA00022556"/>
    </source>
</evidence>
<evidence type="ECO:0000256" key="4">
    <source>
        <dbReference type="ARBA" id="ARBA00016436"/>
    </source>
</evidence>
<dbReference type="STRING" id="1347342.BN863_5120"/>
<keyword evidence="5 13" id="KW-0444">Lipid biosynthesis</keyword>
<dbReference type="GO" id="GO:0005524">
    <property type="term" value="F:ATP binding"/>
    <property type="evidence" value="ECO:0007669"/>
    <property type="project" value="UniProtKB-UniRule"/>
</dbReference>